<dbReference type="EMBL" id="CACVBM020001032">
    <property type="protein sequence ID" value="CAA7025739.1"/>
    <property type="molecule type" value="Genomic_DNA"/>
</dbReference>
<dbReference type="InterPro" id="IPR005174">
    <property type="entry name" value="KIB1-4_b-propeller"/>
</dbReference>
<evidence type="ECO:0000259" key="1">
    <source>
        <dbReference type="Pfam" id="PF03478"/>
    </source>
</evidence>
<evidence type="ECO:0000313" key="3">
    <source>
        <dbReference type="Proteomes" id="UP000467841"/>
    </source>
</evidence>
<accession>A0A6D2IBX8</accession>
<protein>
    <recommendedName>
        <fullName evidence="1">KIB1-4 beta-propeller domain-containing protein</fullName>
    </recommendedName>
</protein>
<name>A0A6D2IBX8_9BRAS</name>
<dbReference type="Pfam" id="PF03478">
    <property type="entry name" value="Beta-prop_KIB1-4"/>
    <property type="match status" value="1"/>
</dbReference>
<dbReference type="Proteomes" id="UP000467841">
    <property type="component" value="Unassembled WGS sequence"/>
</dbReference>
<proteinExistence type="predicted"/>
<dbReference type="AlphaFoldDB" id="A0A6D2IBX8"/>
<organism evidence="2 3">
    <name type="scientific">Microthlaspi erraticum</name>
    <dbReference type="NCBI Taxonomy" id="1685480"/>
    <lineage>
        <taxon>Eukaryota</taxon>
        <taxon>Viridiplantae</taxon>
        <taxon>Streptophyta</taxon>
        <taxon>Embryophyta</taxon>
        <taxon>Tracheophyta</taxon>
        <taxon>Spermatophyta</taxon>
        <taxon>Magnoliopsida</taxon>
        <taxon>eudicotyledons</taxon>
        <taxon>Gunneridae</taxon>
        <taxon>Pentapetalae</taxon>
        <taxon>rosids</taxon>
        <taxon>malvids</taxon>
        <taxon>Brassicales</taxon>
        <taxon>Brassicaceae</taxon>
        <taxon>Coluteocarpeae</taxon>
        <taxon>Microthlaspi</taxon>
    </lineage>
</organism>
<gene>
    <name evidence="2" type="ORF">MERR_LOCUS12974</name>
</gene>
<feature type="domain" description="KIB1-4 beta-propeller" evidence="1">
    <location>
        <begin position="39"/>
        <end position="314"/>
    </location>
</feature>
<dbReference type="PANTHER" id="PTHR47123:SF25">
    <property type="entry name" value="F-BOX PROTEIN"/>
    <property type="match status" value="1"/>
</dbReference>
<dbReference type="OrthoDB" id="1082638at2759"/>
<reference evidence="2" key="1">
    <citation type="submission" date="2020-01" db="EMBL/GenBank/DDBJ databases">
        <authorList>
            <person name="Mishra B."/>
        </authorList>
    </citation>
    <scope>NUCLEOTIDE SEQUENCE [LARGE SCALE GENOMIC DNA]</scope>
</reference>
<comment type="caution">
    <text evidence="2">The sequence shown here is derived from an EMBL/GenBank/DDBJ whole genome shotgun (WGS) entry which is preliminary data.</text>
</comment>
<sequence length="345" mass="40199">MADWSNLPTELLGLIALHLLSVLDIIRFRAIFSRVTLSSSSSKGWLIKHDAELIDKTFRLLSPLSRFPFRLFRCRKINLLKFNVTEIHPTYIVQKQRKKQADKRFIRAVVEGRNDRLVVICCDRKVRYWNGEMWTRFEDQVGELCDLIVHQGMTYALDSRGIIWWISPARGIFRYGPALNDDIAKSCSWRDRSLVGGSCGDLYIVDRIVEGNRREMNFATFSFFSKVIRDDVGNTPLEREEGGFYPRTLGFKVYKIDDDSCQWEEVKSLGGNAFVMATDTRFSVVASEYYGCLENSIYFTDEHKRAKDYEIKVFKLDDGSITTMSGYYQDCFQMFFPNRRWNVVV</sequence>
<keyword evidence="3" id="KW-1185">Reference proteome</keyword>
<evidence type="ECO:0000313" key="2">
    <source>
        <dbReference type="EMBL" id="CAA7025739.1"/>
    </source>
</evidence>
<dbReference type="InterPro" id="IPR051304">
    <property type="entry name" value="SCF_F-box_domain"/>
</dbReference>
<dbReference type="PANTHER" id="PTHR47123">
    <property type="entry name" value="F-BOX PROTEIN SKIP23"/>
    <property type="match status" value="1"/>
</dbReference>